<keyword evidence="2" id="KW-0472">Membrane</keyword>
<evidence type="ECO:0000256" key="1">
    <source>
        <dbReference type="SAM" id="MobiDB-lite"/>
    </source>
</evidence>
<evidence type="ECO:0000313" key="3">
    <source>
        <dbReference type="EMBL" id="GAA3701669.1"/>
    </source>
</evidence>
<feature type="transmembrane region" description="Helical" evidence="2">
    <location>
        <begin position="6"/>
        <end position="26"/>
    </location>
</feature>
<keyword evidence="4" id="KW-1185">Reference proteome</keyword>
<keyword evidence="2" id="KW-1133">Transmembrane helix</keyword>
<keyword evidence="2" id="KW-0812">Transmembrane</keyword>
<dbReference type="RefSeq" id="WP_344692235.1">
    <property type="nucleotide sequence ID" value="NZ_BAABBF010000002.1"/>
</dbReference>
<feature type="region of interest" description="Disordered" evidence="1">
    <location>
        <begin position="79"/>
        <end position="100"/>
    </location>
</feature>
<dbReference type="Proteomes" id="UP001500523">
    <property type="component" value="Unassembled WGS sequence"/>
</dbReference>
<dbReference type="EMBL" id="BAABBF010000002">
    <property type="protein sequence ID" value="GAA3701669.1"/>
    <property type="molecule type" value="Genomic_DNA"/>
</dbReference>
<reference evidence="4" key="1">
    <citation type="journal article" date="2019" name="Int. J. Syst. Evol. Microbiol.">
        <title>The Global Catalogue of Microorganisms (GCM) 10K type strain sequencing project: providing services to taxonomists for standard genome sequencing and annotation.</title>
        <authorList>
            <consortium name="The Broad Institute Genomics Platform"/>
            <consortium name="The Broad Institute Genome Sequencing Center for Infectious Disease"/>
            <person name="Wu L."/>
            <person name="Ma J."/>
        </authorList>
    </citation>
    <scope>NUCLEOTIDE SEQUENCE [LARGE SCALE GENOMIC DNA]</scope>
    <source>
        <strain evidence="4">JCM 17498</strain>
    </source>
</reference>
<proteinExistence type="predicted"/>
<name>A0ABP7D782_9SPHN</name>
<evidence type="ECO:0000256" key="2">
    <source>
        <dbReference type="SAM" id="Phobius"/>
    </source>
</evidence>
<feature type="compositionally biased region" description="Low complexity" evidence="1">
    <location>
        <begin position="82"/>
        <end position="93"/>
    </location>
</feature>
<organism evidence="3 4">
    <name type="scientific">Sphingomonas cynarae</name>
    <dbReference type="NCBI Taxonomy" id="930197"/>
    <lineage>
        <taxon>Bacteria</taxon>
        <taxon>Pseudomonadati</taxon>
        <taxon>Pseudomonadota</taxon>
        <taxon>Alphaproteobacteria</taxon>
        <taxon>Sphingomonadales</taxon>
        <taxon>Sphingomonadaceae</taxon>
        <taxon>Sphingomonas</taxon>
    </lineage>
</organism>
<evidence type="ECO:0000313" key="4">
    <source>
        <dbReference type="Proteomes" id="UP001500523"/>
    </source>
</evidence>
<comment type="caution">
    <text evidence="3">The sequence shown here is derived from an EMBL/GenBank/DDBJ whole genome shotgun (WGS) entry which is preliminary data.</text>
</comment>
<protein>
    <submittedName>
        <fullName evidence="3">Uncharacterized protein</fullName>
    </submittedName>
</protein>
<gene>
    <name evidence="3" type="ORF">GCM10022268_09430</name>
</gene>
<accession>A0ABP7D782</accession>
<sequence length="120" mass="13346">MLFSTPTQFAVLVLVLIAGWLLGLASHPGGRKWKDRYAAEREAHAATRRDADTRIAAADSRVTEAERVRAAPVIERDMAVGTRTETATTRPAALNAARPAYPTGDRRGWFDWDNRRTTVR</sequence>